<dbReference type="RefSeq" id="WP_176756972.1">
    <property type="nucleotide sequence ID" value="NZ_FNIW01000010.1"/>
</dbReference>
<evidence type="ECO:0000313" key="1">
    <source>
        <dbReference type="EMBL" id="SDO13248.1"/>
    </source>
</evidence>
<evidence type="ECO:0000313" key="2">
    <source>
        <dbReference type="Proteomes" id="UP000199134"/>
    </source>
</evidence>
<dbReference type="AlphaFoldDB" id="A0A1H0H279"/>
<proteinExistence type="predicted"/>
<gene>
    <name evidence="1" type="ORF">SAMN04487900_11087</name>
</gene>
<name>A0A1H0H279_9BACT</name>
<organism evidence="1 2">
    <name type="scientific">Prevotella communis</name>
    <dbReference type="NCBI Taxonomy" id="2913614"/>
    <lineage>
        <taxon>Bacteria</taxon>
        <taxon>Pseudomonadati</taxon>
        <taxon>Bacteroidota</taxon>
        <taxon>Bacteroidia</taxon>
        <taxon>Bacteroidales</taxon>
        <taxon>Prevotellaceae</taxon>
        <taxon>Prevotella</taxon>
    </lineage>
</organism>
<accession>A0A1H0H279</accession>
<comment type="caution">
    <text evidence="1">The sequence shown here is derived from an EMBL/GenBank/DDBJ whole genome shotgun (WGS) entry which is preliminary data.</text>
</comment>
<dbReference type="EMBL" id="FNIW01000010">
    <property type="protein sequence ID" value="SDO13248.1"/>
    <property type="molecule type" value="Genomic_DNA"/>
</dbReference>
<dbReference type="Proteomes" id="UP000199134">
    <property type="component" value="Unassembled WGS sequence"/>
</dbReference>
<sequence length="52" mass="6319">MKCSDCKYWFNSKAYGQGCNCPGVRPCDIEKNNKKKKFQRQYKKKKKERYAY</sequence>
<protein>
    <submittedName>
        <fullName evidence="1">Uncharacterized protein</fullName>
    </submittedName>
</protein>
<reference evidence="2" key="1">
    <citation type="submission" date="2016-10" db="EMBL/GenBank/DDBJ databases">
        <authorList>
            <person name="de Groot N.N."/>
        </authorList>
    </citation>
    <scope>NUCLEOTIDE SEQUENCE [LARGE SCALE GENOMIC DNA]</scope>
    <source>
        <strain evidence="2">BP1-145</strain>
    </source>
</reference>